<evidence type="ECO:0000256" key="2">
    <source>
        <dbReference type="ARBA" id="ARBA00005695"/>
    </source>
</evidence>
<comment type="subcellular location">
    <subcellularLocation>
        <location evidence="1">Periplasm</location>
    </subcellularLocation>
</comment>
<dbReference type="CDD" id="cd08490">
    <property type="entry name" value="PBP2_NikA_DppA_OppA_like_3"/>
    <property type="match status" value="1"/>
</dbReference>
<proteinExistence type="inferred from homology"/>
<dbReference type="InterPro" id="IPR030678">
    <property type="entry name" value="Peptide/Ni-bd"/>
</dbReference>
<sequence>MLSRPSLAALIAALPALPALADPATLAIAAPFEIKAADPLLSGDIFLKLDVMETLVNSDATGALLPGLADRWSVSEDGLSWRFHIRPGVTFHDASPLTAEAAAAALTWSWKKEGILAKAPVAAITAEGEEVVITLKTAFAALPAFLAEYRTGILAPAAYGADGTVTALIGTGAFRVTVLEPPLRLEAVRFDGYWGGPAKLEAIHYAGVSRAETRALMAESGDAGLVVNLDPASVTRLASVKTVTVHSVSLPRVLLLKLNAAAPFFDTVAERRALSLAIDRAGLAQAVLRYPAAATQMFPPAAGAWHDPALAPLGYDPEAAKAAFAAAGWVPGPDGILQHDGQPFAVELLTYPDRPELPLTAAVLDQMLREVGIAVTINSTNSSEIPAKHAAGTLQMALFARNFALVPDPIGTLMQDYAPTGDWGAMGWDNPAFTAAVRKIAAEGGTAAEKAALSATLQADLPVVPIAWYQQTAAVSNSVKGIVIDPYERTFGLKSAEIVQ</sequence>
<dbReference type="GO" id="GO:1904680">
    <property type="term" value="F:peptide transmembrane transporter activity"/>
    <property type="evidence" value="ECO:0007669"/>
    <property type="project" value="TreeGrafter"/>
</dbReference>
<feature type="chain" id="PRO_5010384046" evidence="3">
    <location>
        <begin position="22"/>
        <end position="500"/>
    </location>
</feature>
<dbReference type="Pfam" id="PF00496">
    <property type="entry name" value="SBP_bac_5"/>
    <property type="match status" value="1"/>
</dbReference>
<dbReference type="Gene3D" id="3.10.105.10">
    <property type="entry name" value="Dipeptide-binding Protein, Domain 3"/>
    <property type="match status" value="1"/>
</dbReference>
<reference evidence="5 6" key="1">
    <citation type="submission" date="2016-10" db="EMBL/GenBank/DDBJ databases">
        <authorList>
            <person name="de Groot N.N."/>
        </authorList>
    </citation>
    <scope>NUCLEOTIDE SEQUENCE [LARGE SCALE GENOMIC DNA]</scope>
    <source>
        <strain evidence="6">DSM 938 / 37b4</strain>
    </source>
</reference>
<evidence type="ECO:0000259" key="4">
    <source>
        <dbReference type="Pfam" id="PF00496"/>
    </source>
</evidence>
<evidence type="ECO:0000313" key="6">
    <source>
        <dbReference type="Proteomes" id="UP000183812"/>
    </source>
</evidence>
<dbReference type="InterPro" id="IPR000914">
    <property type="entry name" value="SBP_5_dom"/>
</dbReference>
<dbReference type="AlphaFoldDB" id="A0A1G7SP48"/>
<feature type="signal peptide" evidence="3">
    <location>
        <begin position="1"/>
        <end position="21"/>
    </location>
</feature>
<evidence type="ECO:0000256" key="3">
    <source>
        <dbReference type="SAM" id="SignalP"/>
    </source>
</evidence>
<gene>
    <name evidence="5" type="ORF">SAMN04244550_03653</name>
</gene>
<organism evidence="5 6">
    <name type="scientific">Rhodobacter capsulatus</name>
    <name type="common">Rhodopseudomonas capsulata</name>
    <dbReference type="NCBI Taxonomy" id="1061"/>
    <lineage>
        <taxon>Bacteria</taxon>
        <taxon>Pseudomonadati</taxon>
        <taxon>Pseudomonadota</taxon>
        <taxon>Alphaproteobacteria</taxon>
        <taxon>Rhodobacterales</taxon>
        <taxon>Rhodobacter group</taxon>
        <taxon>Rhodobacter</taxon>
    </lineage>
</organism>
<comment type="similarity">
    <text evidence="2">Belongs to the bacterial solute-binding protein 5 family.</text>
</comment>
<feature type="domain" description="Solute-binding protein family 5" evidence="4">
    <location>
        <begin position="65"/>
        <end position="421"/>
    </location>
</feature>
<dbReference type="Proteomes" id="UP000183812">
    <property type="component" value="Unassembled WGS sequence"/>
</dbReference>
<evidence type="ECO:0000256" key="1">
    <source>
        <dbReference type="ARBA" id="ARBA00004418"/>
    </source>
</evidence>
<dbReference type="GO" id="GO:0030288">
    <property type="term" value="C:outer membrane-bounded periplasmic space"/>
    <property type="evidence" value="ECO:0007669"/>
    <property type="project" value="UniProtKB-ARBA"/>
</dbReference>
<keyword evidence="3" id="KW-0732">Signal</keyword>
<dbReference type="PANTHER" id="PTHR30290:SF83">
    <property type="entry name" value="ABC TRANSPORTER SUBSTRATE-BINDING PROTEIN"/>
    <property type="match status" value="1"/>
</dbReference>
<dbReference type="InterPro" id="IPR039424">
    <property type="entry name" value="SBP_5"/>
</dbReference>
<dbReference type="EMBL" id="FNAY01000044">
    <property type="protein sequence ID" value="SDG24803.1"/>
    <property type="molecule type" value="Genomic_DNA"/>
</dbReference>
<dbReference type="RefSeq" id="WP_074556222.1">
    <property type="nucleotide sequence ID" value="NZ_CP119563.1"/>
</dbReference>
<dbReference type="OrthoDB" id="9803988at2"/>
<dbReference type="PIRSF" id="PIRSF002741">
    <property type="entry name" value="MppA"/>
    <property type="match status" value="1"/>
</dbReference>
<evidence type="ECO:0000313" key="5">
    <source>
        <dbReference type="EMBL" id="SDG24803.1"/>
    </source>
</evidence>
<dbReference type="PANTHER" id="PTHR30290">
    <property type="entry name" value="PERIPLASMIC BINDING COMPONENT OF ABC TRANSPORTER"/>
    <property type="match status" value="1"/>
</dbReference>
<dbReference type="GO" id="GO:0043190">
    <property type="term" value="C:ATP-binding cassette (ABC) transporter complex"/>
    <property type="evidence" value="ECO:0007669"/>
    <property type="project" value="InterPro"/>
</dbReference>
<dbReference type="GO" id="GO:0015833">
    <property type="term" value="P:peptide transport"/>
    <property type="evidence" value="ECO:0007669"/>
    <property type="project" value="TreeGrafter"/>
</dbReference>
<dbReference type="SUPFAM" id="SSF53850">
    <property type="entry name" value="Periplasmic binding protein-like II"/>
    <property type="match status" value="1"/>
</dbReference>
<name>A0A1G7SP48_RHOCA</name>
<dbReference type="Gene3D" id="3.40.190.10">
    <property type="entry name" value="Periplasmic binding protein-like II"/>
    <property type="match status" value="1"/>
</dbReference>
<accession>A0A1G7SP48</accession>
<protein>
    <submittedName>
        <fullName evidence="5">Peptide/nickel transport system substrate-binding protein</fullName>
    </submittedName>
</protein>